<keyword evidence="1" id="KW-0732">Signal</keyword>
<keyword evidence="3" id="KW-1185">Reference proteome</keyword>
<evidence type="ECO:0000313" key="3">
    <source>
        <dbReference type="Proteomes" id="UP001549164"/>
    </source>
</evidence>
<reference evidence="2 3" key="1">
    <citation type="submission" date="2024-06" db="EMBL/GenBank/DDBJ databases">
        <title>Genomic Encyclopedia of Type Strains, Phase IV (KMG-IV): sequencing the most valuable type-strain genomes for metagenomic binning, comparative biology and taxonomic classification.</title>
        <authorList>
            <person name="Goeker M."/>
        </authorList>
    </citation>
    <scope>NUCLEOTIDE SEQUENCE [LARGE SCALE GENOMIC DNA]</scope>
    <source>
        <strain evidence="2 3">DSM 28102</strain>
    </source>
</reference>
<proteinExistence type="predicted"/>
<feature type="chain" id="PRO_5046947238" evidence="1">
    <location>
        <begin position="22"/>
        <end position="105"/>
    </location>
</feature>
<comment type="caution">
    <text evidence="2">The sequence shown here is derived from an EMBL/GenBank/DDBJ whole genome shotgun (WGS) entry which is preliminary data.</text>
</comment>
<protein>
    <submittedName>
        <fullName evidence="2">Uncharacterized protein</fullName>
    </submittedName>
</protein>
<dbReference type="Proteomes" id="UP001549164">
    <property type="component" value="Unassembled WGS sequence"/>
</dbReference>
<name>A0ABV2IGW9_9HYPH</name>
<dbReference type="RefSeq" id="WP_354435645.1">
    <property type="nucleotide sequence ID" value="NZ_JBEPLY010000017.1"/>
</dbReference>
<gene>
    <name evidence="2" type="ORF">ABID12_003802</name>
</gene>
<feature type="signal peptide" evidence="1">
    <location>
        <begin position="1"/>
        <end position="21"/>
    </location>
</feature>
<dbReference type="EMBL" id="JBEPLY010000017">
    <property type="protein sequence ID" value="MET3601839.1"/>
    <property type="molecule type" value="Genomic_DNA"/>
</dbReference>
<accession>A0ABV2IGW9</accession>
<evidence type="ECO:0000313" key="2">
    <source>
        <dbReference type="EMBL" id="MET3601839.1"/>
    </source>
</evidence>
<sequence>MRVTTFVAVLAIFVMPVTAVAEDSSAGTCQALGKLAENIMRARQNGVSISKVMSLVEKADVFKDITKQMIIIAYDEPRWNGKALQDRAVMDFSNDIQLMCYKTID</sequence>
<organism evidence="2 3">
    <name type="scientific">Martelella mangrovi</name>
    <dbReference type="NCBI Taxonomy" id="1397477"/>
    <lineage>
        <taxon>Bacteria</taxon>
        <taxon>Pseudomonadati</taxon>
        <taxon>Pseudomonadota</taxon>
        <taxon>Alphaproteobacteria</taxon>
        <taxon>Hyphomicrobiales</taxon>
        <taxon>Aurantimonadaceae</taxon>
        <taxon>Martelella</taxon>
    </lineage>
</organism>
<evidence type="ECO:0000256" key="1">
    <source>
        <dbReference type="SAM" id="SignalP"/>
    </source>
</evidence>